<evidence type="ECO:0000313" key="2">
    <source>
        <dbReference type="EMBL" id="ETT80892.1"/>
    </source>
</evidence>
<dbReference type="InterPro" id="IPR046953">
    <property type="entry name" value="Spore_GerAC-like_C"/>
</dbReference>
<sequence length="68" mass="7848">MQGFLTKKVQEDVEKLLVKLQDAPSDALGIGRKIRAFHPKVWDEKWGEKFASLTLKPKITITRTRILE</sequence>
<feature type="domain" description="Spore germination GerAC-like C-terminal" evidence="1">
    <location>
        <begin position="5"/>
        <end position="64"/>
    </location>
</feature>
<evidence type="ECO:0000259" key="1">
    <source>
        <dbReference type="Pfam" id="PF05504"/>
    </source>
</evidence>
<name>W4ELJ3_9BACL</name>
<dbReference type="Pfam" id="PF05504">
    <property type="entry name" value="Spore_GerAC"/>
    <property type="match status" value="1"/>
</dbReference>
<gene>
    <name evidence="2" type="ORF">C176_19294</name>
</gene>
<dbReference type="AlphaFoldDB" id="W4ELJ3"/>
<comment type="caution">
    <text evidence="2">The sequence shown here is derived from an EMBL/GenBank/DDBJ whole genome shotgun (WGS) entry which is preliminary data.</text>
</comment>
<reference evidence="2 3" key="1">
    <citation type="journal article" date="2014" name="BMC Genomics">
        <title>Genomic comparison of sporeforming bacilli isolated from milk.</title>
        <authorList>
            <person name="Moreno Switt A.I."/>
            <person name="Andrus A.D."/>
            <person name="Ranieri M.L."/>
            <person name="Orsi R.H."/>
            <person name="Ivy R."/>
            <person name="den Bakker H.C."/>
            <person name="Martin N.H."/>
            <person name="Wiedmann M."/>
            <person name="Boor K.J."/>
        </authorList>
    </citation>
    <scope>NUCLEOTIDE SEQUENCE [LARGE SCALE GENOMIC DNA]</scope>
    <source>
        <strain evidence="2 3">FSL R5-213</strain>
    </source>
</reference>
<dbReference type="Gene3D" id="3.30.300.210">
    <property type="entry name" value="Nutrient germinant receptor protein C, domain 3"/>
    <property type="match status" value="1"/>
</dbReference>
<dbReference type="EMBL" id="ASQA01000042">
    <property type="protein sequence ID" value="ETT80892.1"/>
    <property type="molecule type" value="Genomic_DNA"/>
</dbReference>
<evidence type="ECO:0000313" key="3">
    <source>
        <dbReference type="Proteomes" id="UP000019062"/>
    </source>
</evidence>
<protein>
    <recommendedName>
        <fullName evidence="1">Spore germination GerAC-like C-terminal domain-containing protein</fullName>
    </recommendedName>
</protein>
<dbReference type="Proteomes" id="UP000019062">
    <property type="component" value="Unassembled WGS sequence"/>
</dbReference>
<keyword evidence="3" id="KW-1185">Reference proteome</keyword>
<dbReference type="InterPro" id="IPR038501">
    <property type="entry name" value="Spore_GerAC_C_sf"/>
</dbReference>
<organism evidence="2 3">
    <name type="scientific">Viridibacillus arenosi FSL R5-213</name>
    <dbReference type="NCBI Taxonomy" id="1227360"/>
    <lineage>
        <taxon>Bacteria</taxon>
        <taxon>Bacillati</taxon>
        <taxon>Bacillota</taxon>
        <taxon>Bacilli</taxon>
        <taxon>Bacillales</taxon>
        <taxon>Caryophanaceae</taxon>
        <taxon>Viridibacillus</taxon>
    </lineage>
</organism>
<proteinExistence type="predicted"/>
<accession>W4ELJ3</accession>